<sequence>MSKKLTTRDEDYSKWYNELVVKADLAENSAVRGCMVIKPYGYAIWEKIQAELDRMFKETGHQNAYFPLFIPKSLFEAEEKNAEGFAKECAIVTHYRLQNDPDRPGKLRVDPDAKLEEELIVRPTSEAIIWSTYKGWIQSYRDLPILVNQWANVVRWEMRTRLFLRTAEFLWQEGHTAHATKAEAIKEAELMNNVYATFVENFMAIPVIKGVKTDTERFAGAVETYCIEALMQDGKALQAGTSHFLGQNFSKAFDVKFATQEGTQEYVWATSWGVSTRLMGALIMTHSDDHGLVLPPNLAPNQVVIVPIYKNDEQLEEITTLVNVIVGELRSKGITVKFDDRTTFRPGAKFAQHELQGVPLRMAIGPKDLENGTVELARRDTMTKEVISIDNLTARVESLMTEIQTALYTKALDYRDSHMTEVNDFESFKTVLEEKGGFISAHWDGTAETEAKIKELTKATIRCIPMDNDTQSGDCVYTGKPSKRRVLFAKAY</sequence>
<evidence type="ECO:0000256" key="8">
    <source>
        <dbReference type="ARBA" id="ARBA00060806"/>
    </source>
</evidence>
<dbReference type="PROSITE" id="PS50862">
    <property type="entry name" value="AA_TRNA_LIGASE_II"/>
    <property type="match status" value="1"/>
</dbReference>
<dbReference type="SUPFAM" id="SSF52954">
    <property type="entry name" value="Class II aaRS ABD-related"/>
    <property type="match status" value="1"/>
</dbReference>
<proteinExistence type="inferred from homology"/>
<comment type="domain">
    <text evidence="9">Consists of three domains: the N-terminal catalytic domain, the anticodon-binding domain and the C-terminal extension.</text>
</comment>
<dbReference type="RefSeq" id="WP_148403178.1">
    <property type="nucleotide sequence ID" value="NZ_VSKK01000001.1"/>
</dbReference>
<dbReference type="GO" id="GO:0004827">
    <property type="term" value="F:proline-tRNA ligase activity"/>
    <property type="evidence" value="ECO:0007669"/>
    <property type="project" value="UniProtKB-UniRule"/>
</dbReference>
<dbReference type="AlphaFoldDB" id="A0A5D0REQ8"/>
<evidence type="ECO:0000313" key="11">
    <source>
        <dbReference type="EMBL" id="TYB79446.1"/>
    </source>
</evidence>
<dbReference type="Gene3D" id="3.30.930.10">
    <property type="entry name" value="Bira Bifunctional Protein, Domain 2"/>
    <property type="match status" value="1"/>
</dbReference>
<keyword evidence="4 9" id="KW-0067">ATP-binding</keyword>
<evidence type="ECO:0000256" key="3">
    <source>
        <dbReference type="ARBA" id="ARBA00022741"/>
    </source>
</evidence>
<dbReference type="Pfam" id="PF09180">
    <property type="entry name" value="ProRS-C_1"/>
    <property type="match status" value="1"/>
</dbReference>
<dbReference type="NCBIfam" id="TIGR00408">
    <property type="entry name" value="proS_fam_I"/>
    <property type="match status" value="1"/>
</dbReference>
<dbReference type="Gene3D" id="3.40.50.800">
    <property type="entry name" value="Anticodon-binding domain"/>
    <property type="match status" value="1"/>
</dbReference>
<keyword evidence="3 9" id="KW-0547">Nucleotide-binding</keyword>
<reference evidence="11 12" key="1">
    <citation type="submission" date="2019-08" db="EMBL/GenBank/DDBJ databases">
        <title>Genomes of Antarctic Bizionia species.</title>
        <authorList>
            <person name="Bowman J.P."/>
        </authorList>
    </citation>
    <scope>NUCLEOTIDE SEQUENCE [LARGE SCALE GENOMIC DNA]</scope>
    <source>
        <strain evidence="11 12">ADA-4</strain>
    </source>
</reference>
<comment type="catalytic activity">
    <reaction evidence="7 9">
        <text>tRNA(Pro) + L-proline + ATP = L-prolyl-tRNA(Pro) + AMP + diphosphate</text>
        <dbReference type="Rhea" id="RHEA:14305"/>
        <dbReference type="Rhea" id="RHEA-COMP:9700"/>
        <dbReference type="Rhea" id="RHEA-COMP:9702"/>
        <dbReference type="ChEBI" id="CHEBI:30616"/>
        <dbReference type="ChEBI" id="CHEBI:33019"/>
        <dbReference type="ChEBI" id="CHEBI:60039"/>
        <dbReference type="ChEBI" id="CHEBI:78442"/>
        <dbReference type="ChEBI" id="CHEBI:78532"/>
        <dbReference type="ChEBI" id="CHEBI:456215"/>
        <dbReference type="EC" id="6.1.1.15"/>
    </reaction>
</comment>
<dbReference type="InterPro" id="IPR045864">
    <property type="entry name" value="aa-tRNA-synth_II/BPL/LPL"/>
</dbReference>
<dbReference type="EMBL" id="VSKK01000001">
    <property type="protein sequence ID" value="TYB79446.1"/>
    <property type="molecule type" value="Genomic_DNA"/>
</dbReference>
<dbReference type="GO" id="GO:0017101">
    <property type="term" value="C:aminoacyl-tRNA synthetase multienzyme complex"/>
    <property type="evidence" value="ECO:0007669"/>
    <property type="project" value="TreeGrafter"/>
</dbReference>
<dbReference type="InterPro" id="IPR002314">
    <property type="entry name" value="aa-tRNA-synt_IIb"/>
</dbReference>
<dbReference type="InterPro" id="IPR033721">
    <property type="entry name" value="ProRS_core_arch_euk"/>
</dbReference>
<evidence type="ECO:0000256" key="6">
    <source>
        <dbReference type="ARBA" id="ARBA00023146"/>
    </source>
</evidence>
<dbReference type="Proteomes" id="UP000323720">
    <property type="component" value="Unassembled WGS sequence"/>
</dbReference>
<evidence type="ECO:0000256" key="5">
    <source>
        <dbReference type="ARBA" id="ARBA00022917"/>
    </source>
</evidence>
<keyword evidence="2 9" id="KW-0436">Ligase</keyword>
<evidence type="ECO:0000256" key="4">
    <source>
        <dbReference type="ARBA" id="ARBA00022840"/>
    </source>
</evidence>
<dbReference type="InterPro" id="IPR006195">
    <property type="entry name" value="aa-tRNA-synth_II"/>
</dbReference>
<comment type="subcellular location">
    <subcellularLocation>
        <location evidence="9">Cytoplasm</location>
    </subcellularLocation>
</comment>
<gene>
    <name evidence="9" type="primary">proS</name>
    <name evidence="11" type="ORF">ES674_06695</name>
</gene>
<dbReference type="SUPFAM" id="SSF64586">
    <property type="entry name" value="C-terminal domain of ProRS"/>
    <property type="match status" value="1"/>
</dbReference>
<dbReference type="HAMAP" id="MF_01571">
    <property type="entry name" value="Pro_tRNA_synth_type3"/>
    <property type="match status" value="1"/>
</dbReference>
<comment type="similarity">
    <text evidence="8 9">Belongs to the class-II aminoacyl-tRNA synthetase family. ProS type 3 subfamily.</text>
</comment>
<dbReference type="GO" id="GO:0005737">
    <property type="term" value="C:cytoplasm"/>
    <property type="evidence" value="ECO:0007669"/>
    <property type="project" value="UniProtKB-SubCell"/>
</dbReference>
<dbReference type="PANTHER" id="PTHR43382:SF2">
    <property type="entry name" value="BIFUNCTIONAL GLUTAMATE_PROLINE--TRNA LIGASE"/>
    <property type="match status" value="1"/>
</dbReference>
<dbReference type="PANTHER" id="PTHR43382">
    <property type="entry name" value="PROLYL-TRNA SYNTHETASE"/>
    <property type="match status" value="1"/>
</dbReference>
<dbReference type="InterPro" id="IPR036621">
    <property type="entry name" value="Anticodon-bd_dom_sf"/>
</dbReference>
<keyword evidence="6 9" id="KW-0030">Aminoacyl-tRNA synthetase</keyword>
<evidence type="ECO:0000256" key="9">
    <source>
        <dbReference type="HAMAP-Rule" id="MF_01571"/>
    </source>
</evidence>
<name>A0A5D0REQ8_9FLAO</name>
<evidence type="ECO:0000313" key="12">
    <source>
        <dbReference type="Proteomes" id="UP000323720"/>
    </source>
</evidence>
<evidence type="ECO:0000259" key="10">
    <source>
        <dbReference type="PROSITE" id="PS50862"/>
    </source>
</evidence>
<keyword evidence="12" id="KW-1185">Reference proteome</keyword>
<dbReference type="Gene3D" id="3.30.110.30">
    <property type="entry name" value="C-terminal domain of ProRS"/>
    <property type="match status" value="1"/>
</dbReference>
<dbReference type="InterPro" id="IPR017449">
    <property type="entry name" value="Pro-tRNA_synth_II"/>
</dbReference>
<evidence type="ECO:0000256" key="7">
    <source>
        <dbReference type="ARBA" id="ARBA00047671"/>
    </source>
</evidence>
<dbReference type="SMART" id="SM00946">
    <property type="entry name" value="ProRS-C_1"/>
    <property type="match status" value="1"/>
</dbReference>
<evidence type="ECO:0000256" key="2">
    <source>
        <dbReference type="ARBA" id="ARBA00022598"/>
    </source>
</evidence>
<keyword evidence="5 9" id="KW-0648">Protein biosynthesis</keyword>
<dbReference type="OrthoDB" id="9809052at2"/>
<keyword evidence="1 9" id="KW-0963">Cytoplasm</keyword>
<dbReference type="InterPro" id="IPR004154">
    <property type="entry name" value="Anticodon-bd"/>
</dbReference>
<accession>A0A5D0REQ8</accession>
<dbReference type="InterPro" id="IPR016061">
    <property type="entry name" value="Pro-tRNA_ligase_II_C"/>
</dbReference>
<dbReference type="EC" id="6.1.1.15" evidence="9"/>
<dbReference type="CDD" id="cd00862">
    <property type="entry name" value="ProRS_anticodon_zinc"/>
    <property type="match status" value="1"/>
</dbReference>
<dbReference type="Pfam" id="PF00587">
    <property type="entry name" value="tRNA-synt_2b"/>
    <property type="match status" value="1"/>
</dbReference>
<dbReference type="Pfam" id="PF03129">
    <property type="entry name" value="HGTP_anticodon"/>
    <property type="match status" value="1"/>
</dbReference>
<evidence type="ECO:0000256" key="1">
    <source>
        <dbReference type="ARBA" id="ARBA00022490"/>
    </source>
</evidence>
<organism evidence="11 12">
    <name type="scientific">Bizionia myxarmorum</name>
    <dbReference type="NCBI Taxonomy" id="291186"/>
    <lineage>
        <taxon>Bacteria</taxon>
        <taxon>Pseudomonadati</taxon>
        <taxon>Bacteroidota</taxon>
        <taxon>Flavobacteriia</taxon>
        <taxon>Flavobacteriales</taxon>
        <taxon>Flavobacteriaceae</taxon>
        <taxon>Bizionia</taxon>
    </lineage>
</organism>
<feature type="domain" description="Aminoacyl-transfer RNA synthetases class-II family profile" evidence="10">
    <location>
        <begin position="27"/>
        <end position="295"/>
    </location>
</feature>
<dbReference type="InterPro" id="IPR004499">
    <property type="entry name" value="Pro-tRNA-ligase_IIa_arc-type"/>
</dbReference>
<comment type="subunit">
    <text evidence="9">Homodimer.</text>
</comment>
<dbReference type="FunFam" id="3.30.930.10:FF:000023">
    <property type="entry name" value="Proline--tRNA ligase"/>
    <property type="match status" value="1"/>
</dbReference>
<dbReference type="GO" id="GO:0006433">
    <property type="term" value="P:prolyl-tRNA aminoacylation"/>
    <property type="evidence" value="ECO:0007669"/>
    <property type="project" value="UniProtKB-UniRule"/>
</dbReference>
<dbReference type="CDD" id="cd00778">
    <property type="entry name" value="ProRS_core_arch_euk"/>
    <property type="match status" value="1"/>
</dbReference>
<comment type="function">
    <text evidence="9">Catalyzes the attachment of proline to tRNA(Pro) in a two-step reaction: proline is first activated by ATP to form Pro-AMP and then transferred to the acceptor end of tRNA(Pro).</text>
</comment>
<dbReference type="GO" id="GO:0005524">
    <property type="term" value="F:ATP binding"/>
    <property type="evidence" value="ECO:0007669"/>
    <property type="project" value="UniProtKB-UniRule"/>
</dbReference>
<dbReference type="SUPFAM" id="SSF55681">
    <property type="entry name" value="Class II aaRS and biotin synthetases"/>
    <property type="match status" value="1"/>
</dbReference>
<comment type="caution">
    <text evidence="11">The sequence shown here is derived from an EMBL/GenBank/DDBJ whole genome shotgun (WGS) entry which is preliminary data.</text>
</comment>
<protein>
    <recommendedName>
        <fullName evidence="9">Proline--tRNA ligase</fullName>
        <ecNumber evidence="9">6.1.1.15</ecNumber>
    </recommendedName>
    <alternativeName>
        <fullName evidence="9">Prolyl-tRNA synthetase</fullName>
        <shortName evidence="9">ProRS</shortName>
    </alternativeName>
</protein>